<dbReference type="Proteomes" id="UP001632038">
    <property type="component" value="Unassembled WGS sequence"/>
</dbReference>
<dbReference type="PROSITE" id="PS50011">
    <property type="entry name" value="PROTEIN_KINASE_DOM"/>
    <property type="match status" value="1"/>
</dbReference>
<comment type="cofactor">
    <cofactor evidence="1">
        <name>Zn(2+)</name>
        <dbReference type="ChEBI" id="CHEBI:29105"/>
    </cofactor>
</comment>
<dbReference type="FunFam" id="2.20.25.100:FF:000001">
    <property type="entry name" value="40S ribosomal protein S27"/>
    <property type="match status" value="1"/>
</dbReference>
<dbReference type="SMART" id="SM00220">
    <property type="entry name" value="S_TKc"/>
    <property type="match status" value="1"/>
</dbReference>
<dbReference type="PANTHER" id="PTHR24056:SF571">
    <property type="entry name" value="PROTEIN KINASE DOMAIN-CONTAINING PROTEIN"/>
    <property type="match status" value="1"/>
</dbReference>
<dbReference type="InterPro" id="IPR011009">
    <property type="entry name" value="Kinase-like_dom_sf"/>
</dbReference>
<dbReference type="InterPro" id="IPR000592">
    <property type="entry name" value="Ribosomal_eS27"/>
</dbReference>
<evidence type="ECO:0000256" key="4">
    <source>
        <dbReference type="ARBA" id="ARBA00022833"/>
    </source>
</evidence>
<protein>
    <recommendedName>
        <fullName evidence="9">Protein kinase domain-containing protein</fullName>
    </recommendedName>
</protein>
<keyword evidence="7" id="KW-0687">Ribonucleoprotein</keyword>
<comment type="similarity">
    <text evidence="2">Belongs to the eukaryotic ribosomal protein eS27 family.</text>
</comment>
<dbReference type="PANTHER" id="PTHR24056">
    <property type="entry name" value="CELL DIVISION PROTEIN KINASE"/>
    <property type="match status" value="1"/>
</dbReference>
<evidence type="ECO:0000259" key="9">
    <source>
        <dbReference type="PROSITE" id="PS50011"/>
    </source>
</evidence>
<dbReference type="InterPro" id="IPR000719">
    <property type="entry name" value="Prot_kinase_dom"/>
</dbReference>
<keyword evidence="5" id="KW-0067">ATP-binding</keyword>
<dbReference type="GO" id="GO:0005524">
    <property type="term" value="F:ATP binding"/>
    <property type="evidence" value="ECO:0007669"/>
    <property type="project" value="UniProtKB-KW"/>
</dbReference>
<sequence length="302" mass="33999">MICSTHRRSLRRGSTSSSAFQSPNAFFMDVKCQGCINITIVFSRSQTVVCGNCQTMLCQPTGGKARLTEGCSFRRKGIIVPDTLVTYDREHEKIGSEKSIVKSYGGDFTHTLPSSLKIADFELANFLRPKNRQPLTSRVVTLWYHPPELLLGATDYGEAIDLWSVGCVFAEIFLGKPLFKGRTENPYESTLHERCKEFPKSAVGLIQTFLSFEPYKRGNAISALESKYFNTLPYACDPTSLPKYPPNKEIDAKIRDDAKRKKSGSSVPAQSGSRMPKRIHKNQQEPSELYKVKRQARIRNID</sequence>
<evidence type="ECO:0000313" key="11">
    <source>
        <dbReference type="Proteomes" id="UP001632038"/>
    </source>
</evidence>
<keyword evidence="3" id="KW-0547">Nucleotide-binding</keyword>
<keyword evidence="11" id="KW-1185">Reference proteome</keyword>
<feature type="domain" description="Protein kinase" evidence="9">
    <location>
        <begin position="1"/>
        <end position="229"/>
    </location>
</feature>
<gene>
    <name evidence="10" type="ORF">CASFOL_029179</name>
</gene>
<reference evidence="11" key="1">
    <citation type="journal article" date="2024" name="IScience">
        <title>Strigolactones Initiate the Formation of Haustorium-like Structures in Castilleja.</title>
        <authorList>
            <person name="Buerger M."/>
            <person name="Peterson D."/>
            <person name="Chory J."/>
        </authorList>
    </citation>
    <scope>NUCLEOTIDE SEQUENCE [LARGE SCALE GENOMIC DNA]</scope>
</reference>
<organism evidence="10 11">
    <name type="scientific">Castilleja foliolosa</name>
    <dbReference type="NCBI Taxonomy" id="1961234"/>
    <lineage>
        <taxon>Eukaryota</taxon>
        <taxon>Viridiplantae</taxon>
        <taxon>Streptophyta</taxon>
        <taxon>Embryophyta</taxon>
        <taxon>Tracheophyta</taxon>
        <taxon>Spermatophyta</taxon>
        <taxon>Magnoliopsida</taxon>
        <taxon>eudicotyledons</taxon>
        <taxon>Gunneridae</taxon>
        <taxon>Pentapetalae</taxon>
        <taxon>asterids</taxon>
        <taxon>lamiids</taxon>
        <taxon>Lamiales</taxon>
        <taxon>Orobanchaceae</taxon>
        <taxon>Pedicularideae</taxon>
        <taxon>Castillejinae</taxon>
        <taxon>Castilleja</taxon>
    </lineage>
</organism>
<proteinExistence type="inferred from homology"/>
<dbReference type="SUPFAM" id="SSF56112">
    <property type="entry name" value="Protein kinase-like (PK-like)"/>
    <property type="match status" value="1"/>
</dbReference>
<evidence type="ECO:0000256" key="3">
    <source>
        <dbReference type="ARBA" id="ARBA00022741"/>
    </source>
</evidence>
<keyword evidence="4" id="KW-0862">Zinc</keyword>
<feature type="region of interest" description="Disordered" evidence="8">
    <location>
        <begin position="243"/>
        <end position="302"/>
    </location>
</feature>
<keyword evidence="6" id="KW-0689">Ribosomal protein</keyword>
<dbReference type="Pfam" id="PF01667">
    <property type="entry name" value="Ribosomal_S27e"/>
    <property type="match status" value="1"/>
</dbReference>
<dbReference type="Gene3D" id="1.10.510.10">
    <property type="entry name" value="Transferase(Phosphotransferase) domain 1"/>
    <property type="match status" value="1"/>
</dbReference>
<dbReference type="InterPro" id="IPR050108">
    <property type="entry name" value="CDK"/>
</dbReference>
<evidence type="ECO:0000256" key="5">
    <source>
        <dbReference type="ARBA" id="ARBA00022840"/>
    </source>
</evidence>
<evidence type="ECO:0000313" key="10">
    <source>
        <dbReference type="EMBL" id="KAL3626966.1"/>
    </source>
</evidence>
<dbReference type="InterPro" id="IPR011332">
    <property type="entry name" value="Ribosomal_zn-bd"/>
</dbReference>
<dbReference type="EMBL" id="JAVIJP010000040">
    <property type="protein sequence ID" value="KAL3626966.1"/>
    <property type="molecule type" value="Genomic_DNA"/>
</dbReference>
<evidence type="ECO:0000256" key="2">
    <source>
        <dbReference type="ARBA" id="ARBA00010919"/>
    </source>
</evidence>
<evidence type="ECO:0000256" key="7">
    <source>
        <dbReference type="ARBA" id="ARBA00023274"/>
    </source>
</evidence>
<accession>A0ABD3CD37</accession>
<dbReference type="AlphaFoldDB" id="A0ABD3CD37"/>
<feature type="compositionally biased region" description="Polar residues" evidence="8">
    <location>
        <begin position="264"/>
        <end position="273"/>
    </location>
</feature>
<dbReference type="GO" id="GO:1990904">
    <property type="term" value="C:ribonucleoprotein complex"/>
    <property type="evidence" value="ECO:0007669"/>
    <property type="project" value="UniProtKB-KW"/>
</dbReference>
<feature type="compositionally biased region" description="Basic residues" evidence="8">
    <location>
        <begin position="292"/>
        <end position="302"/>
    </location>
</feature>
<dbReference type="Pfam" id="PF00069">
    <property type="entry name" value="Pkinase"/>
    <property type="match status" value="1"/>
</dbReference>
<feature type="compositionally biased region" description="Basic and acidic residues" evidence="8">
    <location>
        <begin position="246"/>
        <end position="259"/>
    </location>
</feature>
<name>A0ABD3CD37_9LAMI</name>
<comment type="caution">
    <text evidence="10">The sequence shown here is derived from an EMBL/GenBank/DDBJ whole genome shotgun (WGS) entry which is preliminary data.</text>
</comment>
<evidence type="ECO:0000256" key="6">
    <source>
        <dbReference type="ARBA" id="ARBA00022980"/>
    </source>
</evidence>
<evidence type="ECO:0000256" key="8">
    <source>
        <dbReference type="SAM" id="MobiDB-lite"/>
    </source>
</evidence>
<dbReference type="Gene3D" id="2.20.25.100">
    <property type="entry name" value="Zn-binding ribosomal proteins"/>
    <property type="match status" value="1"/>
</dbReference>
<dbReference type="GO" id="GO:0005840">
    <property type="term" value="C:ribosome"/>
    <property type="evidence" value="ECO:0007669"/>
    <property type="project" value="UniProtKB-KW"/>
</dbReference>
<dbReference type="InterPro" id="IPR023407">
    <property type="entry name" value="Ribosomal_eS27_Zn-bd_dom_sf"/>
</dbReference>
<dbReference type="SUPFAM" id="SSF57829">
    <property type="entry name" value="Zn-binding ribosomal proteins"/>
    <property type="match status" value="1"/>
</dbReference>
<evidence type="ECO:0000256" key="1">
    <source>
        <dbReference type="ARBA" id="ARBA00001947"/>
    </source>
</evidence>